<keyword evidence="3" id="KW-1185">Reference proteome</keyword>
<name>A0ABY6CRR2_9BACT</name>
<organism evidence="2 3">
    <name type="scientific">Reichenbachiella agarivorans</name>
    <dbReference type="NCBI Taxonomy" id="2979464"/>
    <lineage>
        <taxon>Bacteria</taxon>
        <taxon>Pseudomonadati</taxon>
        <taxon>Bacteroidota</taxon>
        <taxon>Cytophagia</taxon>
        <taxon>Cytophagales</taxon>
        <taxon>Reichenbachiellaceae</taxon>
        <taxon>Reichenbachiella</taxon>
    </lineage>
</organism>
<feature type="signal peptide" evidence="1">
    <location>
        <begin position="1"/>
        <end position="18"/>
    </location>
</feature>
<evidence type="ECO:0000313" key="3">
    <source>
        <dbReference type="Proteomes" id="UP001065174"/>
    </source>
</evidence>
<keyword evidence="1" id="KW-0732">Signal</keyword>
<accession>A0ABY6CRR2</accession>
<feature type="chain" id="PRO_5047154957" evidence="1">
    <location>
        <begin position="19"/>
        <end position="293"/>
    </location>
</feature>
<dbReference type="Proteomes" id="UP001065174">
    <property type="component" value="Chromosome"/>
</dbReference>
<dbReference type="PROSITE" id="PS51257">
    <property type="entry name" value="PROKAR_LIPOPROTEIN"/>
    <property type="match status" value="1"/>
</dbReference>
<sequence length="293" mass="33712">MKKTIYMMLIAVVVFATACYEDYEQPFEYTAVYFPHQQPMRTVTFEDSVIEVGIVLGGKRDNTVNEFAYFSKDNSLLNDSRFEVLPDTHYKMKVDEDSLIEIPSGSFQGEFELLLTDAFYDDDMSYQNHYILPLKLIQFTTDSVLYGKHYTLLMIKYINDHHGTYYRMGSDSVDVDNVIRYSTDTLIYNETVDLSTMGKNKLLLPAIGKATAFDDKLELTIDEDLMTVSGDLSEPNPQLSISWLSGSVTANTITYSYSYVYDEDNNPLTLDARHYVSDSLIFRDNGIKFEKWE</sequence>
<proteinExistence type="predicted"/>
<dbReference type="Gene3D" id="2.60.40.1740">
    <property type="entry name" value="hypothetical protein (bacova_03559)"/>
    <property type="match status" value="1"/>
</dbReference>
<reference evidence="2" key="1">
    <citation type="submission" date="2022-09" db="EMBL/GenBank/DDBJ databases">
        <title>Comparative genomics and taxonomic characterization of three novel marine species of genus Reichenbachiella exhibiting antioxidant and polysaccharide degradation activities.</title>
        <authorList>
            <person name="Muhammad N."/>
            <person name="Lee Y.-J."/>
            <person name="Ko J."/>
            <person name="Kim S.-G."/>
        </authorList>
    </citation>
    <scope>NUCLEOTIDE SEQUENCE</scope>
    <source>
        <strain evidence="2">BKB1-1</strain>
    </source>
</reference>
<evidence type="ECO:0000256" key="1">
    <source>
        <dbReference type="SAM" id="SignalP"/>
    </source>
</evidence>
<protein>
    <submittedName>
        <fullName evidence="2">DUF1735 domain-containing protein</fullName>
    </submittedName>
</protein>
<evidence type="ECO:0000313" key="2">
    <source>
        <dbReference type="EMBL" id="UXP32053.1"/>
    </source>
</evidence>
<dbReference type="RefSeq" id="WP_262309490.1">
    <property type="nucleotide sequence ID" value="NZ_CP106679.1"/>
</dbReference>
<dbReference type="EMBL" id="CP106679">
    <property type="protein sequence ID" value="UXP32053.1"/>
    <property type="molecule type" value="Genomic_DNA"/>
</dbReference>
<gene>
    <name evidence="2" type="ORF">N6H18_17055</name>
</gene>